<dbReference type="GO" id="GO:0001682">
    <property type="term" value="P:tRNA 5'-leader removal"/>
    <property type="evidence" value="ECO:0007669"/>
    <property type="project" value="UniProtKB-UniRule"/>
</dbReference>
<keyword evidence="5 7" id="KW-0378">Hydrolase</keyword>
<dbReference type="GO" id="GO:0004526">
    <property type="term" value="F:ribonuclease P activity"/>
    <property type="evidence" value="ECO:0007669"/>
    <property type="project" value="UniProtKB-UniRule"/>
</dbReference>
<dbReference type="Pfam" id="PF00825">
    <property type="entry name" value="Ribonuclease_P"/>
    <property type="match status" value="1"/>
</dbReference>
<keyword evidence="4 7" id="KW-0255">Endonuclease</keyword>
<gene>
    <name evidence="7 9" type="primary">rnpA</name>
    <name evidence="9" type="ORF">MiSe_13800</name>
</gene>
<dbReference type="Proteomes" id="UP001050975">
    <property type="component" value="Unassembled WGS sequence"/>
</dbReference>
<comment type="subunit">
    <text evidence="7">Consists of a catalytic RNA component (M1 or rnpB) and a protein subunit.</text>
</comment>
<evidence type="ECO:0000256" key="3">
    <source>
        <dbReference type="ARBA" id="ARBA00022722"/>
    </source>
</evidence>
<keyword evidence="3 7" id="KW-0540">Nuclease</keyword>
<protein>
    <recommendedName>
        <fullName evidence="7 8">Ribonuclease P protein component</fullName>
        <shortName evidence="7">RNase P protein</shortName>
        <shortName evidence="7">RNaseP protein</shortName>
        <ecNumber evidence="7 8">3.1.26.5</ecNumber>
    </recommendedName>
    <alternativeName>
        <fullName evidence="7">Protein C5</fullName>
    </alternativeName>
</protein>
<keyword evidence="10" id="KW-1185">Reference proteome</keyword>
<accession>A0AAV3X8E6</accession>
<proteinExistence type="inferred from homology"/>
<dbReference type="RefSeq" id="WP_226576593.1">
    <property type="nucleotide sequence ID" value="NZ_BLAY01000015.1"/>
</dbReference>
<dbReference type="InterPro" id="IPR000100">
    <property type="entry name" value="RNase_P"/>
</dbReference>
<dbReference type="GO" id="GO:0000049">
    <property type="term" value="F:tRNA binding"/>
    <property type="evidence" value="ECO:0007669"/>
    <property type="project" value="UniProtKB-UniRule"/>
</dbReference>
<dbReference type="PANTHER" id="PTHR33992">
    <property type="entry name" value="RIBONUCLEASE P PROTEIN COMPONENT"/>
    <property type="match status" value="1"/>
</dbReference>
<organism evidence="9 10">
    <name type="scientific">Microseira wollei NIES-4236</name>
    <dbReference type="NCBI Taxonomy" id="2530354"/>
    <lineage>
        <taxon>Bacteria</taxon>
        <taxon>Bacillati</taxon>
        <taxon>Cyanobacteriota</taxon>
        <taxon>Cyanophyceae</taxon>
        <taxon>Oscillatoriophycideae</taxon>
        <taxon>Aerosakkonematales</taxon>
        <taxon>Aerosakkonemataceae</taxon>
        <taxon>Microseira</taxon>
    </lineage>
</organism>
<dbReference type="InterPro" id="IPR020568">
    <property type="entry name" value="Ribosomal_Su5_D2-typ_SF"/>
</dbReference>
<comment type="catalytic activity">
    <reaction evidence="7">
        <text>Endonucleolytic cleavage of RNA, removing 5'-extranucleotides from tRNA precursor.</text>
        <dbReference type="EC" id="3.1.26.5"/>
    </reaction>
</comment>
<dbReference type="InterPro" id="IPR020539">
    <property type="entry name" value="RNase_P_CS"/>
</dbReference>
<dbReference type="SUPFAM" id="SSF54211">
    <property type="entry name" value="Ribosomal protein S5 domain 2-like"/>
    <property type="match status" value="1"/>
</dbReference>
<evidence type="ECO:0000313" key="9">
    <source>
        <dbReference type="EMBL" id="GET36629.1"/>
    </source>
</evidence>
<evidence type="ECO:0000256" key="8">
    <source>
        <dbReference type="NCBIfam" id="TIGR00188"/>
    </source>
</evidence>
<comment type="caution">
    <text evidence="9">The sequence shown here is derived from an EMBL/GenBank/DDBJ whole genome shotgun (WGS) entry which is preliminary data.</text>
</comment>
<evidence type="ECO:0000313" key="10">
    <source>
        <dbReference type="Proteomes" id="UP001050975"/>
    </source>
</evidence>
<sequence>MSQGQGGLRLPVALPKVNRLKHRLDFSAVFRQGIRRQSPHLTLRAWQQKPKTAESAKIPPRIGISVSQKVSKIATQRNRIKRQLRAAFRQLLPRLKSDWLLVVVVKPKATECDYQQFLQELEQLLADAEVLNGH</sequence>
<dbReference type="Gene3D" id="3.30.230.10">
    <property type="match status" value="1"/>
</dbReference>
<dbReference type="GO" id="GO:0030677">
    <property type="term" value="C:ribonuclease P complex"/>
    <property type="evidence" value="ECO:0007669"/>
    <property type="project" value="TreeGrafter"/>
</dbReference>
<evidence type="ECO:0000256" key="5">
    <source>
        <dbReference type="ARBA" id="ARBA00022801"/>
    </source>
</evidence>
<dbReference type="HAMAP" id="MF_00227">
    <property type="entry name" value="RNase_P"/>
    <property type="match status" value="1"/>
</dbReference>
<dbReference type="EC" id="3.1.26.5" evidence="7 8"/>
<dbReference type="PANTHER" id="PTHR33992:SF1">
    <property type="entry name" value="RIBONUCLEASE P PROTEIN COMPONENT"/>
    <property type="match status" value="1"/>
</dbReference>
<reference evidence="9" key="1">
    <citation type="submission" date="2019-10" db="EMBL/GenBank/DDBJ databases">
        <title>Draft genome sequece of Microseira wollei NIES-4236.</title>
        <authorList>
            <person name="Yamaguchi H."/>
            <person name="Suzuki S."/>
            <person name="Kawachi M."/>
        </authorList>
    </citation>
    <scope>NUCLEOTIDE SEQUENCE</scope>
    <source>
        <strain evidence="9">NIES-4236</strain>
    </source>
</reference>
<dbReference type="InterPro" id="IPR014721">
    <property type="entry name" value="Ribsml_uS5_D2-typ_fold_subgr"/>
</dbReference>
<dbReference type="GO" id="GO:0042781">
    <property type="term" value="F:3'-tRNA processing endoribonuclease activity"/>
    <property type="evidence" value="ECO:0007669"/>
    <property type="project" value="TreeGrafter"/>
</dbReference>
<evidence type="ECO:0000256" key="6">
    <source>
        <dbReference type="ARBA" id="ARBA00022884"/>
    </source>
</evidence>
<name>A0AAV3X8E6_9CYAN</name>
<dbReference type="AlphaFoldDB" id="A0AAV3X8E6"/>
<comment type="function">
    <text evidence="1 7">RNaseP catalyzes the removal of the 5'-leader sequence from pre-tRNA to produce the mature 5'-terminus. It can also cleave other RNA substrates such as 4.5S RNA. The protein component plays an auxiliary but essential role in vivo by binding to the 5'-leader sequence and broadening the substrate specificity of the ribozyme.</text>
</comment>
<dbReference type="EMBL" id="BLAY01000015">
    <property type="protein sequence ID" value="GET36629.1"/>
    <property type="molecule type" value="Genomic_DNA"/>
</dbReference>
<evidence type="ECO:0000256" key="1">
    <source>
        <dbReference type="ARBA" id="ARBA00002663"/>
    </source>
</evidence>
<dbReference type="NCBIfam" id="TIGR00188">
    <property type="entry name" value="rnpA"/>
    <property type="match status" value="1"/>
</dbReference>
<keyword evidence="6 7" id="KW-0694">RNA-binding</keyword>
<evidence type="ECO:0000256" key="7">
    <source>
        <dbReference type="HAMAP-Rule" id="MF_00227"/>
    </source>
</evidence>
<keyword evidence="2 7" id="KW-0819">tRNA processing</keyword>
<dbReference type="PROSITE" id="PS00648">
    <property type="entry name" value="RIBONUCLEASE_P"/>
    <property type="match status" value="1"/>
</dbReference>
<comment type="similarity">
    <text evidence="7">Belongs to the RnpA family.</text>
</comment>
<evidence type="ECO:0000256" key="2">
    <source>
        <dbReference type="ARBA" id="ARBA00022694"/>
    </source>
</evidence>
<evidence type="ECO:0000256" key="4">
    <source>
        <dbReference type="ARBA" id="ARBA00022759"/>
    </source>
</evidence>